<evidence type="ECO:0000313" key="10">
    <source>
        <dbReference type="EMBL" id="EMZ28456.1"/>
    </source>
</evidence>
<feature type="domain" description="BIG2" evidence="9">
    <location>
        <begin position="44"/>
        <end position="112"/>
    </location>
</feature>
<dbReference type="InterPro" id="IPR008753">
    <property type="entry name" value="Peptidase_M13_N"/>
</dbReference>
<dbReference type="Proteomes" id="UP000012589">
    <property type="component" value="Unassembled WGS sequence"/>
</dbReference>
<evidence type="ECO:0000256" key="6">
    <source>
        <dbReference type="ARBA" id="ARBA00022833"/>
    </source>
</evidence>
<dbReference type="HOGENOM" id="CLU_006187_7_2_9"/>
<name>N2AK88_9FIRM</name>
<dbReference type="GO" id="GO:0005886">
    <property type="term" value="C:plasma membrane"/>
    <property type="evidence" value="ECO:0007669"/>
    <property type="project" value="TreeGrafter"/>
</dbReference>
<dbReference type="GO" id="GO:0046872">
    <property type="term" value="F:metal ion binding"/>
    <property type="evidence" value="ECO:0007669"/>
    <property type="project" value="UniProtKB-KW"/>
</dbReference>
<dbReference type="GO" id="GO:0016485">
    <property type="term" value="P:protein processing"/>
    <property type="evidence" value="ECO:0007669"/>
    <property type="project" value="TreeGrafter"/>
</dbReference>
<dbReference type="PANTHER" id="PTHR11733">
    <property type="entry name" value="ZINC METALLOPROTEASE FAMILY M13 NEPRILYSIN-RELATED"/>
    <property type="match status" value="1"/>
</dbReference>
<dbReference type="InterPro" id="IPR008964">
    <property type="entry name" value="Invasin/intimin_cell_adhesion"/>
</dbReference>
<dbReference type="SUPFAM" id="SSF49373">
    <property type="entry name" value="Invasin/intimin cell-adhesion fragments"/>
    <property type="match status" value="2"/>
</dbReference>
<dbReference type="OrthoDB" id="9775677at2"/>
<comment type="similarity">
    <text evidence="2">Belongs to the peptidase M13 family.</text>
</comment>
<dbReference type="PANTHER" id="PTHR11733:SF167">
    <property type="entry name" value="FI17812P1-RELATED"/>
    <property type="match status" value="1"/>
</dbReference>
<feature type="domain" description="BIG2" evidence="9">
    <location>
        <begin position="116"/>
        <end position="193"/>
    </location>
</feature>
<evidence type="ECO:0000256" key="7">
    <source>
        <dbReference type="ARBA" id="ARBA00023049"/>
    </source>
</evidence>
<comment type="cofactor">
    <cofactor evidence="1">
        <name>Zn(2+)</name>
        <dbReference type="ChEBI" id="CHEBI:29105"/>
    </cofactor>
</comment>
<keyword evidence="4" id="KW-0479">Metal-binding</keyword>
<evidence type="ECO:0000256" key="8">
    <source>
        <dbReference type="SAM" id="SignalP"/>
    </source>
</evidence>
<dbReference type="PRINTS" id="PR00786">
    <property type="entry name" value="NEPRILYSIN"/>
</dbReference>
<dbReference type="GO" id="GO:0004222">
    <property type="term" value="F:metalloendopeptidase activity"/>
    <property type="evidence" value="ECO:0007669"/>
    <property type="project" value="InterPro"/>
</dbReference>
<dbReference type="EMBL" id="AQFT01000064">
    <property type="protein sequence ID" value="EMZ28456.1"/>
    <property type="molecule type" value="Genomic_DNA"/>
</dbReference>
<dbReference type="eggNOG" id="COG3590">
    <property type="taxonomic scope" value="Bacteria"/>
</dbReference>
<dbReference type="InterPro" id="IPR024079">
    <property type="entry name" value="MetalloPept_cat_dom_sf"/>
</dbReference>
<dbReference type="PATRIC" id="fig|1235802.3.peg.2112"/>
<proteinExistence type="inferred from homology"/>
<dbReference type="STRING" id="1235802.C823_01989"/>
<keyword evidence="11" id="KW-1185">Reference proteome</keyword>
<feature type="chain" id="PRO_5004113956" description="BIG2 domain-containing protein" evidence="8">
    <location>
        <begin position="27"/>
        <end position="830"/>
    </location>
</feature>
<dbReference type="InterPro" id="IPR018497">
    <property type="entry name" value="Peptidase_M13_C"/>
</dbReference>
<dbReference type="Pfam" id="PF01431">
    <property type="entry name" value="Peptidase_M13"/>
    <property type="match status" value="1"/>
</dbReference>
<organism evidence="10 11">
    <name type="scientific">Eubacterium plexicaudatum ASF492</name>
    <dbReference type="NCBI Taxonomy" id="1235802"/>
    <lineage>
        <taxon>Bacteria</taxon>
        <taxon>Bacillati</taxon>
        <taxon>Bacillota</taxon>
        <taxon>Clostridia</taxon>
        <taxon>Eubacteriales</taxon>
        <taxon>Eubacteriaceae</taxon>
        <taxon>Eubacterium</taxon>
    </lineage>
</organism>
<dbReference type="Gene3D" id="3.40.390.10">
    <property type="entry name" value="Collagenase (Catalytic Domain)"/>
    <property type="match status" value="1"/>
</dbReference>
<dbReference type="InterPro" id="IPR042089">
    <property type="entry name" value="Peptidase_M13_dom_2"/>
</dbReference>
<dbReference type="InterPro" id="IPR000718">
    <property type="entry name" value="Peptidase_M13"/>
</dbReference>
<keyword evidence="5" id="KW-0378">Hydrolase</keyword>
<dbReference type="Pfam" id="PF02368">
    <property type="entry name" value="Big_2"/>
    <property type="match status" value="2"/>
</dbReference>
<comment type="caution">
    <text evidence="10">The sequence shown here is derived from an EMBL/GenBank/DDBJ whole genome shotgun (WGS) entry which is preliminary data.</text>
</comment>
<keyword evidence="3" id="KW-0645">Protease</keyword>
<evidence type="ECO:0000313" key="11">
    <source>
        <dbReference type="Proteomes" id="UP000012589"/>
    </source>
</evidence>
<evidence type="ECO:0000256" key="5">
    <source>
        <dbReference type="ARBA" id="ARBA00022801"/>
    </source>
</evidence>
<protein>
    <recommendedName>
        <fullName evidence="9">BIG2 domain-containing protein</fullName>
    </recommendedName>
</protein>
<dbReference type="Gene3D" id="1.10.1380.10">
    <property type="entry name" value="Neutral endopeptidase , domain2"/>
    <property type="match status" value="1"/>
</dbReference>
<gene>
    <name evidence="10" type="ORF">C823_01989</name>
</gene>
<evidence type="ECO:0000256" key="3">
    <source>
        <dbReference type="ARBA" id="ARBA00022670"/>
    </source>
</evidence>
<sequence length="830" mass="92079">MKKRNRMLSLLLAALLAFPAAPFATAYVNDTAPIAVEAASRKAKITNVTTGTLTLEKGETFLLKANSSDVTWKSSNPKVVTVSKTGKLKAVKKGTAKITVKAGGTKASVEVTVGTKVTDVNVIKPAIALPIGAKSTIKPDVSPADASNPVPTYQSADPEIAAVSKKGVVTAKKAGRTKITVKAADGSKKKETVTVTVRAADSAIRLQDDFYQSVNASVLSEHALKENQNQWSGFYELQTAVTNNLSTLVDKLAAEKDKFEQGSMEQKITDFYMLARDMETRDKAGIEPLKPYLEKIDQAQTVAEFVDVLAELGRVGMSSMFKFGVGQDTLDSNKYALINQGPAYAITKDYITGDANQPIRDAFLNYIKQMFLLAGEDEQKASEIARQVYELQQDFALTGSGMEDIYNVEKLYNPYTKEELAALYSNCDIIGYLEKMGITRFDTCIVQEVENAKKANAYLTQENLELLKNNAKFMLYVECTELLTSAHAKALRDFNTLVMGASEEKDADTTAKELTQSMFAWEFGKLYTDRYFSEESKKEVEEITKQLIATFRSRILKISWLSETTKQEAVKKLDAIKVKIGYPDTWPSYYDDLAIDSSVNIVENVFRVSEAINATAQEHLDKGVNKDTWITTPQTVNAFYNPQANDITFPAAILQAPFYDKNADAAENLGGIGTVIGHEITHAFDTNGSGYDENGNYRNWWTQEDYNQFTARAEKVKNYYNGIEIANGLFQNGDQTVTENIADMGGMACVLEILGDDKEAIRKAFESNAKIWASNQTDQYRDFLLTADVHSLNKVRVNAVLPLFDQFYDVYEVTKNDAMYVAPEDRIQIW</sequence>
<dbReference type="PROSITE" id="PS51885">
    <property type="entry name" value="NEPRILYSIN"/>
    <property type="match status" value="1"/>
</dbReference>
<keyword evidence="6" id="KW-0862">Zinc</keyword>
<keyword evidence="8" id="KW-0732">Signal</keyword>
<evidence type="ECO:0000256" key="4">
    <source>
        <dbReference type="ARBA" id="ARBA00022723"/>
    </source>
</evidence>
<dbReference type="Gene3D" id="2.60.40.1080">
    <property type="match status" value="2"/>
</dbReference>
<accession>N2AK88</accession>
<feature type="signal peptide" evidence="8">
    <location>
        <begin position="1"/>
        <end position="26"/>
    </location>
</feature>
<keyword evidence="7" id="KW-0482">Metalloprotease</keyword>
<dbReference type="Pfam" id="PF05649">
    <property type="entry name" value="Peptidase_M13_N"/>
    <property type="match status" value="1"/>
</dbReference>
<dbReference type="InterPro" id="IPR003343">
    <property type="entry name" value="Big_2"/>
</dbReference>
<dbReference type="CDD" id="cd08662">
    <property type="entry name" value="M13"/>
    <property type="match status" value="1"/>
</dbReference>
<evidence type="ECO:0000256" key="1">
    <source>
        <dbReference type="ARBA" id="ARBA00001947"/>
    </source>
</evidence>
<dbReference type="AlphaFoldDB" id="N2AK88"/>
<dbReference type="SUPFAM" id="SSF55486">
    <property type="entry name" value="Metalloproteases ('zincins'), catalytic domain"/>
    <property type="match status" value="1"/>
</dbReference>
<dbReference type="SMART" id="SM00635">
    <property type="entry name" value="BID_2"/>
    <property type="match status" value="2"/>
</dbReference>
<evidence type="ECO:0000259" key="9">
    <source>
        <dbReference type="SMART" id="SM00635"/>
    </source>
</evidence>
<evidence type="ECO:0000256" key="2">
    <source>
        <dbReference type="ARBA" id="ARBA00007357"/>
    </source>
</evidence>
<reference evidence="10 11" key="1">
    <citation type="journal article" date="2014" name="Genome Announc.">
        <title>Draft genome sequences of the altered schaedler flora, a defined bacterial community from gnotobiotic mice.</title>
        <authorList>
            <person name="Wannemuehler M.J."/>
            <person name="Overstreet A.M."/>
            <person name="Ward D.V."/>
            <person name="Phillips G.J."/>
        </authorList>
    </citation>
    <scope>NUCLEOTIDE SEQUENCE [LARGE SCALE GENOMIC DNA]</scope>
    <source>
        <strain evidence="10 11">ASF492</strain>
    </source>
</reference>